<reference evidence="6" key="1">
    <citation type="submission" date="2016-12" db="EMBL/GenBank/DDBJ databases">
        <authorList>
            <person name="Song W.-J."/>
            <person name="Kurnit D.M."/>
        </authorList>
    </citation>
    <scope>NUCLEOTIDE SEQUENCE [LARGE SCALE GENOMIC DNA]</scope>
    <source>
        <strain evidence="6">175</strain>
    </source>
</reference>
<evidence type="ECO:0000256" key="3">
    <source>
        <dbReference type="ARBA" id="ARBA00022989"/>
    </source>
</evidence>
<sequence>MPPLTGVDYGIVGIVGLSGVVGLGRGLVREVFSLLAWAAALWVGLRYSGEVSAHWLTAINPPSVRFAAAFALLLAATLVVAGVLAFLLNKLVQGTGLAGADRLAGMVFGLARGVLLVAMLVLGAAATPLTSDPWWKSSKLIPPFQSLALRLRGQIDRGGPFKSSTASHR</sequence>
<dbReference type="AlphaFoldDB" id="A0A1Y6CYZ4"/>
<keyword evidence="4 5" id="KW-0472">Membrane</keyword>
<accession>A0A1Y6CYZ4</accession>
<dbReference type="GO" id="GO:0009403">
    <property type="term" value="P:toxin biosynthetic process"/>
    <property type="evidence" value="ECO:0007669"/>
    <property type="project" value="InterPro"/>
</dbReference>
<gene>
    <name evidence="6" type="ORF">SAMN02949497_2952</name>
</gene>
<organism evidence="6 7">
    <name type="scientific">Methylomagnum ishizawai</name>
    <dbReference type="NCBI Taxonomy" id="1760988"/>
    <lineage>
        <taxon>Bacteria</taxon>
        <taxon>Pseudomonadati</taxon>
        <taxon>Pseudomonadota</taxon>
        <taxon>Gammaproteobacteria</taxon>
        <taxon>Methylococcales</taxon>
        <taxon>Methylococcaceae</taxon>
        <taxon>Methylomagnum</taxon>
    </lineage>
</organism>
<dbReference type="InterPro" id="IPR003825">
    <property type="entry name" value="Colicin-V_CvpA"/>
</dbReference>
<evidence type="ECO:0000256" key="2">
    <source>
        <dbReference type="ARBA" id="ARBA00022692"/>
    </source>
</evidence>
<dbReference type="RefSeq" id="WP_085213933.1">
    <property type="nucleotide sequence ID" value="NZ_FXAM01000001.1"/>
</dbReference>
<evidence type="ECO:0000256" key="4">
    <source>
        <dbReference type="ARBA" id="ARBA00023136"/>
    </source>
</evidence>
<dbReference type="PANTHER" id="PTHR36926:SF1">
    <property type="entry name" value="COLICIN V PRODUCTION PROTEIN"/>
    <property type="match status" value="1"/>
</dbReference>
<proteinExistence type="predicted"/>
<evidence type="ECO:0000313" key="7">
    <source>
        <dbReference type="Proteomes" id="UP000192923"/>
    </source>
</evidence>
<dbReference type="Pfam" id="PF02674">
    <property type="entry name" value="Colicin_V"/>
    <property type="match status" value="1"/>
</dbReference>
<comment type="subcellular location">
    <subcellularLocation>
        <location evidence="1">Membrane</location>
        <topology evidence="1">Multi-pass membrane protein</topology>
    </subcellularLocation>
</comment>
<dbReference type="OrthoDB" id="9810601at2"/>
<dbReference type="EMBL" id="FXAM01000001">
    <property type="protein sequence ID" value="SMF95587.1"/>
    <property type="molecule type" value="Genomic_DNA"/>
</dbReference>
<feature type="transmembrane region" description="Helical" evidence="5">
    <location>
        <begin position="31"/>
        <end position="48"/>
    </location>
</feature>
<dbReference type="Proteomes" id="UP000192923">
    <property type="component" value="Unassembled WGS sequence"/>
</dbReference>
<protein>
    <submittedName>
        <fullName evidence="6">Membrane protein required for colicin V production</fullName>
    </submittedName>
</protein>
<name>A0A1Y6CYZ4_9GAMM</name>
<evidence type="ECO:0000313" key="6">
    <source>
        <dbReference type="EMBL" id="SMF95587.1"/>
    </source>
</evidence>
<dbReference type="PANTHER" id="PTHR36926">
    <property type="entry name" value="COLICIN V PRODUCTION PROTEIN"/>
    <property type="match status" value="1"/>
</dbReference>
<feature type="transmembrane region" description="Helical" evidence="5">
    <location>
        <begin position="6"/>
        <end position="24"/>
    </location>
</feature>
<feature type="transmembrane region" description="Helical" evidence="5">
    <location>
        <begin position="68"/>
        <end position="91"/>
    </location>
</feature>
<feature type="transmembrane region" description="Helical" evidence="5">
    <location>
        <begin position="103"/>
        <end position="126"/>
    </location>
</feature>
<evidence type="ECO:0000256" key="5">
    <source>
        <dbReference type="SAM" id="Phobius"/>
    </source>
</evidence>
<dbReference type="STRING" id="1760988.SAMN02949497_2952"/>
<keyword evidence="7" id="KW-1185">Reference proteome</keyword>
<keyword evidence="2 5" id="KW-0812">Transmembrane</keyword>
<evidence type="ECO:0000256" key="1">
    <source>
        <dbReference type="ARBA" id="ARBA00004141"/>
    </source>
</evidence>
<keyword evidence="3 5" id="KW-1133">Transmembrane helix</keyword>
<dbReference type="GO" id="GO:0016020">
    <property type="term" value="C:membrane"/>
    <property type="evidence" value="ECO:0007669"/>
    <property type="project" value="UniProtKB-SubCell"/>
</dbReference>
<dbReference type="InterPro" id="IPR052719">
    <property type="entry name" value="CvpA-like"/>
</dbReference>